<dbReference type="PANTHER" id="PTHR30004:SF3">
    <property type="entry name" value="4-HYDROXYTHREONINE-4-PHOSPHATE DEHYDROGENASE 2-RELATED"/>
    <property type="match status" value="1"/>
</dbReference>
<gene>
    <name evidence="4" type="primary">pdxA2</name>
    <name evidence="4" type="ORF">PSEWESI4_04338</name>
</gene>
<dbReference type="RefSeq" id="WP_187673318.1">
    <property type="nucleotide sequence ID" value="NZ_CAJFCI010000080.1"/>
</dbReference>
<dbReference type="InterPro" id="IPR005255">
    <property type="entry name" value="PdxA_fam"/>
</dbReference>
<dbReference type="PANTHER" id="PTHR30004">
    <property type="entry name" value="4-HYDROXYTHREONINE-4-PHOSPHATE DEHYDROGENASE"/>
    <property type="match status" value="1"/>
</dbReference>
<organism evidence="4 5">
    <name type="scientific">Zestomonas carbonaria</name>
    <dbReference type="NCBI Taxonomy" id="2762745"/>
    <lineage>
        <taxon>Bacteria</taxon>
        <taxon>Pseudomonadati</taxon>
        <taxon>Pseudomonadota</taxon>
        <taxon>Gammaproteobacteria</taxon>
        <taxon>Pseudomonadales</taxon>
        <taxon>Pseudomonadaceae</taxon>
        <taxon>Zestomonas</taxon>
    </lineage>
</organism>
<comment type="caution">
    <text evidence="4">The sequence shown here is derived from an EMBL/GenBank/DDBJ whole genome shotgun (WGS) entry which is preliminary data.</text>
</comment>
<dbReference type="AlphaFoldDB" id="A0A7U7IC78"/>
<name>A0A7U7IC78_9GAMM</name>
<proteinExistence type="predicted"/>
<accession>A0A7U7IC78</accession>
<keyword evidence="1" id="KW-0479">Metal-binding</keyword>
<protein>
    <submittedName>
        <fullName evidence="4">D-erythronate 4-phosphate dehydrogenase</fullName>
        <ecNumber evidence="4">1.1.1.409</ecNumber>
    </submittedName>
</protein>
<keyword evidence="5" id="KW-1185">Reference proteome</keyword>
<dbReference type="EMBL" id="CAJFCI010000080">
    <property type="protein sequence ID" value="CAD5110022.1"/>
    <property type="molecule type" value="Genomic_DNA"/>
</dbReference>
<dbReference type="Pfam" id="PF04166">
    <property type="entry name" value="PdxA"/>
    <property type="match status" value="1"/>
</dbReference>
<dbReference type="GO" id="GO:0046872">
    <property type="term" value="F:metal ion binding"/>
    <property type="evidence" value="ECO:0007669"/>
    <property type="project" value="UniProtKB-KW"/>
</dbReference>
<keyword evidence="2 4" id="KW-0560">Oxidoreductase</keyword>
<dbReference type="EC" id="1.1.1.409" evidence="4"/>
<evidence type="ECO:0000256" key="1">
    <source>
        <dbReference type="ARBA" id="ARBA00022723"/>
    </source>
</evidence>
<dbReference type="Proteomes" id="UP000583387">
    <property type="component" value="Unassembled WGS sequence"/>
</dbReference>
<dbReference type="SUPFAM" id="SSF53659">
    <property type="entry name" value="Isocitrate/Isopropylmalate dehydrogenase-like"/>
    <property type="match status" value="1"/>
</dbReference>
<evidence type="ECO:0000256" key="3">
    <source>
        <dbReference type="ARBA" id="ARBA00023027"/>
    </source>
</evidence>
<evidence type="ECO:0000313" key="4">
    <source>
        <dbReference type="EMBL" id="CAD5110022.1"/>
    </source>
</evidence>
<keyword evidence="3" id="KW-0520">NAD</keyword>
<reference evidence="4 5" key="1">
    <citation type="submission" date="2020-08" db="EMBL/GenBank/DDBJ databases">
        <authorList>
            <person name="Criscuolo A."/>
        </authorList>
    </citation>
    <scope>NUCLEOTIDE SEQUENCE [LARGE SCALE GENOMIC DNA]</scope>
    <source>
        <strain evidence="4">CIP111764</strain>
    </source>
</reference>
<dbReference type="GO" id="GO:0016491">
    <property type="term" value="F:oxidoreductase activity"/>
    <property type="evidence" value="ECO:0007669"/>
    <property type="project" value="UniProtKB-KW"/>
</dbReference>
<dbReference type="Gene3D" id="3.40.718.10">
    <property type="entry name" value="Isopropylmalate Dehydrogenase"/>
    <property type="match status" value="1"/>
</dbReference>
<sequence>MSNQPLPRLAMVLGDPAGIGPELIARLLAEPEVRGKAHIVLIADEEEMRRGMRIAGREFPYRRIDSLESLDFVDDTPLFHPYRGQAVGEFPRSEASVVGGRYSLDTLAVALDLTRTGRTDAILFGPLNKTSLHMAGMAHSDELHWFAEYLDFNGPFCEFNVLDDLWTSRVTSHVALADVPGLLSQARVVEAIRLIDTALKRSGLEKPRIGVCGLNPHNGDNGSFGREELDIIGPAVQTAREQGIDADGPYPADTIFLKVQGDARAFDAVVTMYHDQGQIAIKLMGFSRGVTVQGGLPIPITTPAHGTAFDIAGQGKADVGATRQAFEIACRMGRSRR</sequence>
<evidence type="ECO:0000313" key="5">
    <source>
        <dbReference type="Proteomes" id="UP000583387"/>
    </source>
</evidence>
<dbReference type="GO" id="GO:0051287">
    <property type="term" value="F:NAD binding"/>
    <property type="evidence" value="ECO:0007669"/>
    <property type="project" value="InterPro"/>
</dbReference>
<evidence type="ECO:0000256" key="2">
    <source>
        <dbReference type="ARBA" id="ARBA00023002"/>
    </source>
</evidence>